<dbReference type="CDD" id="cd00090">
    <property type="entry name" value="HTH_ARSR"/>
    <property type="match status" value="1"/>
</dbReference>
<organism evidence="2 3">
    <name type="scientific">Oryzihumus leptocrescens</name>
    <dbReference type="NCBI Taxonomy" id="297536"/>
    <lineage>
        <taxon>Bacteria</taxon>
        <taxon>Bacillati</taxon>
        <taxon>Actinomycetota</taxon>
        <taxon>Actinomycetes</taxon>
        <taxon>Micrococcales</taxon>
        <taxon>Intrasporangiaceae</taxon>
        <taxon>Oryzihumus</taxon>
    </lineage>
</organism>
<dbReference type="Proteomes" id="UP000319514">
    <property type="component" value="Unassembled WGS sequence"/>
</dbReference>
<dbReference type="EMBL" id="VFOQ01000001">
    <property type="protein sequence ID" value="TQL61362.1"/>
    <property type="molecule type" value="Genomic_DNA"/>
</dbReference>
<dbReference type="OrthoDB" id="3186544at2"/>
<reference evidence="2 3" key="1">
    <citation type="submission" date="2019-06" db="EMBL/GenBank/DDBJ databases">
        <title>Sequencing the genomes of 1000 actinobacteria strains.</title>
        <authorList>
            <person name="Klenk H.-P."/>
        </authorList>
    </citation>
    <scope>NUCLEOTIDE SEQUENCE [LARGE SCALE GENOMIC DNA]</scope>
    <source>
        <strain evidence="2 3">DSM 18082</strain>
    </source>
</reference>
<evidence type="ECO:0000259" key="1">
    <source>
        <dbReference type="Pfam" id="PF03551"/>
    </source>
</evidence>
<evidence type="ECO:0000313" key="2">
    <source>
        <dbReference type="EMBL" id="TQL61362.1"/>
    </source>
</evidence>
<dbReference type="AlphaFoldDB" id="A0A542ZLX1"/>
<dbReference type="Gene3D" id="1.10.10.10">
    <property type="entry name" value="Winged helix-like DNA-binding domain superfamily/Winged helix DNA-binding domain"/>
    <property type="match status" value="1"/>
</dbReference>
<dbReference type="InterPro" id="IPR011991">
    <property type="entry name" value="ArsR-like_HTH"/>
</dbReference>
<protein>
    <submittedName>
        <fullName evidence="2">DNA-binding PadR family transcriptional regulator</fullName>
    </submittedName>
</protein>
<accession>A0A542ZLX1</accession>
<dbReference type="PANTHER" id="PTHR43252:SF7">
    <property type="entry name" value="TRANSCRIPTIONAL REGULATOR YQJI"/>
    <property type="match status" value="1"/>
</dbReference>
<dbReference type="PANTHER" id="PTHR43252">
    <property type="entry name" value="TRANSCRIPTIONAL REGULATOR YQJI"/>
    <property type="match status" value="1"/>
</dbReference>
<gene>
    <name evidence="2" type="ORF">FB474_2771</name>
</gene>
<keyword evidence="2" id="KW-0238">DNA-binding</keyword>
<evidence type="ECO:0000313" key="3">
    <source>
        <dbReference type="Proteomes" id="UP000319514"/>
    </source>
</evidence>
<sequence>MSPVFAHGQLRLYLLALLEEGPRHGYEIIRALEERFNGLYSPSAGTVYPRLAKLEEEGLVERSEEGRKATYRITDAGRAEVQARQLDLADLQQDLDHSVRELAQQVRSRVHGSATDLRAELKAAAKEARANATPAGTAYDAAWPLGEWGNGPAARDIEAAINAFRHDVRDAVRRVQADSQKRQEVLDILHDAAGRIREVLQRR</sequence>
<feature type="domain" description="Transcription regulator PadR N-terminal" evidence="1">
    <location>
        <begin position="14"/>
        <end position="82"/>
    </location>
</feature>
<dbReference type="SUPFAM" id="SSF46785">
    <property type="entry name" value="Winged helix' DNA-binding domain"/>
    <property type="match status" value="1"/>
</dbReference>
<keyword evidence="3" id="KW-1185">Reference proteome</keyword>
<dbReference type="Pfam" id="PF03551">
    <property type="entry name" value="PadR"/>
    <property type="match status" value="1"/>
</dbReference>
<dbReference type="RefSeq" id="WP_141789157.1">
    <property type="nucleotide sequence ID" value="NZ_BAAAKX010000001.1"/>
</dbReference>
<proteinExistence type="predicted"/>
<dbReference type="InterPro" id="IPR036390">
    <property type="entry name" value="WH_DNA-bd_sf"/>
</dbReference>
<dbReference type="InterPro" id="IPR005149">
    <property type="entry name" value="Tscrpt_reg_PadR_N"/>
</dbReference>
<name>A0A542ZLX1_9MICO</name>
<dbReference type="GO" id="GO:0003677">
    <property type="term" value="F:DNA binding"/>
    <property type="evidence" value="ECO:0007669"/>
    <property type="project" value="UniProtKB-KW"/>
</dbReference>
<dbReference type="InterPro" id="IPR036388">
    <property type="entry name" value="WH-like_DNA-bd_sf"/>
</dbReference>
<comment type="caution">
    <text evidence="2">The sequence shown here is derived from an EMBL/GenBank/DDBJ whole genome shotgun (WGS) entry which is preliminary data.</text>
</comment>